<dbReference type="Pfam" id="PF02738">
    <property type="entry name" value="MoCoBD_1"/>
    <property type="match status" value="1"/>
</dbReference>
<evidence type="ECO:0000256" key="1">
    <source>
        <dbReference type="ARBA" id="ARBA00022505"/>
    </source>
</evidence>
<evidence type="ECO:0000313" key="4">
    <source>
        <dbReference type="EMBL" id="SOC06239.1"/>
    </source>
</evidence>
<evidence type="ECO:0000259" key="3">
    <source>
        <dbReference type="SMART" id="SM01008"/>
    </source>
</evidence>
<dbReference type="GO" id="GO:0005506">
    <property type="term" value="F:iron ion binding"/>
    <property type="evidence" value="ECO:0007669"/>
    <property type="project" value="InterPro"/>
</dbReference>
<dbReference type="SUPFAM" id="SSF54665">
    <property type="entry name" value="CO dehydrogenase molybdoprotein N-domain-like"/>
    <property type="match status" value="1"/>
</dbReference>
<feature type="domain" description="Aldehyde oxidase/xanthine dehydrogenase a/b hammerhead" evidence="3">
    <location>
        <begin position="41"/>
        <end position="162"/>
    </location>
</feature>
<dbReference type="PANTHER" id="PTHR11908:SF132">
    <property type="entry name" value="ALDEHYDE OXIDASE 1-RELATED"/>
    <property type="match status" value="1"/>
</dbReference>
<organism evidence="4 5">
    <name type="scientific">Stappia indica</name>
    <dbReference type="NCBI Taxonomy" id="538381"/>
    <lineage>
        <taxon>Bacteria</taxon>
        <taxon>Pseudomonadati</taxon>
        <taxon>Pseudomonadota</taxon>
        <taxon>Alphaproteobacteria</taxon>
        <taxon>Hyphomicrobiales</taxon>
        <taxon>Stappiaceae</taxon>
        <taxon>Stappia</taxon>
    </lineage>
</organism>
<dbReference type="Pfam" id="PF01315">
    <property type="entry name" value="Ald_Xan_dh_C"/>
    <property type="match status" value="1"/>
</dbReference>
<dbReference type="Gene3D" id="3.90.1170.50">
    <property type="entry name" value="Aldehyde oxidase/xanthine dehydrogenase, a/b hammerhead"/>
    <property type="match status" value="1"/>
</dbReference>
<dbReference type="InterPro" id="IPR008274">
    <property type="entry name" value="AldOxase/xan_DH_MoCoBD1"/>
</dbReference>
<proteinExistence type="predicted"/>
<dbReference type="STRING" id="538381.GCA_001696535_02255"/>
<dbReference type="InterPro" id="IPR036856">
    <property type="entry name" value="Ald_Oxase/Xan_DH_a/b_sf"/>
</dbReference>
<sequence>MAAVTIKTGHAAQTVRDEGIADANALVGRAVRRREDDALVTGQGRYVSDIPLQDALHLAFVRSPLPRGAILGCDVEAAREMDGVAHVVTGDDLTGFGAREGETLGRLGVNPVLPFEGEAEFPVLACGSVAAVGQPVAAVLASERAVAQDAADLIGVDIDEAGASPDYSVGNAPGFRGDWTCGDVAAGFAAAHLVVEVEVEHPRLAPSPLEPRAIAVDYDAERDRALVWYSTQTPHRARRELCRILGIEEARIAVRAPDVGGAFGMKASLYPEEVFAVWAAFRFRRSVRWASSRSEDLISATHGRGARSRGRLALDTEGRFLALEAEVDCPLGHWLPNSAGIPAWNAGRILPGGYDIPAVDIHSRAKLTHSAAVGIYRGAGRPEANCLMERLVDEAASASGIDPLEIRRRNLLSPDRLPHEGPTGTRLDSGRYAELLDKLAQDADYDRLKKARDNIRAEGGVAGLGLAFYVEPCGTGWESARVTLHPDGRADVATGGSSQGHGRETAFAQIAADRLSLPLERVRVLHGSTDDCPTGIGALASRSTPIGGSALAEACDALLAKLEDGADRGKPVSAEVVYEAKGEAWGYGAYLILLTIDPDTGAPTIEEAHCCDDIGTVINPMMVEGQIRGGFAQGIGEALMERIVYDADGQLLTGSLMDYALPRASDMPHLSIGKMSTPSPANALGAKGVGEAGTIGAPAAILNAANDALRPHGATIQSMPLTAEALWRALRSASTR</sequence>
<accession>A0A285SF71</accession>
<gene>
    <name evidence="4" type="ORF">SAMN05421512_10534</name>
</gene>
<keyword evidence="5" id="KW-1185">Reference proteome</keyword>
<dbReference type="InterPro" id="IPR000674">
    <property type="entry name" value="Ald_Oxase/Xan_DH_a/b"/>
</dbReference>
<dbReference type="Proteomes" id="UP000219331">
    <property type="component" value="Unassembled WGS sequence"/>
</dbReference>
<dbReference type="AlphaFoldDB" id="A0A285SF71"/>
<dbReference type="PANTHER" id="PTHR11908">
    <property type="entry name" value="XANTHINE DEHYDROGENASE"/>
    <property type="match status" value="1"/>
</dbReference>
<dbReference type="SMART" id="SM01008">
    <property type="entry name" value="Ald_Xan_dh_C"/>
    <property type="match status" value="1"/>
</dbReference>
<dbReference type="InterPro" id="IPR046867">
    <property type="entry name" value="AldOxase/xan_DH_MoCoBD2"/>
</dbReference>
<reference evidence="4 5" key="1">
    <citation type="submission" date="2017-08" db="EMBL/GenBank/DDBJ databases">
        <authorList>
            <person name="de Groot N.N."/>
        </authorList>
    </citation>
    <scope>NUCLEOTIDE SEQUENCE [LARGE SCALE GENOMIC DNA]</scope>
    <source>
        <strain evidence="4 5">USBA 352</strain>
    </source>
</reference>
<dbReference type="Pfam" id="PF20256">
    <property type="entry name" value="MoCoBD_2"/>
    <property type="match status" value="2"/>
</dbReference>
<keyword evidence="2" id="KW-0560">Oxidoreductase</keyword>
<dbReference type="InterPro" id="IPR037165">
    <property type="entry name" value="AldOxase/xan_DH_Mopterin-bd_sf"/>
</dbReference>
<evidence type="ECO:0000256" key="2">
    <source>
        <dbReference type="ARBA" id="ARBA00023002"/>
    </source>
</evidence>
<dbReference type="SUPFAM" id="SSF56003">
    <property type="entry name" value="Molybdenum cofactor-binding domain"/>
    <property type="match status" value="1"/>
</dbReference>
<name>A0A285SF71_9HYPH</name>
<evidence type="ECO:0000313" key="5">
    <source>
        <dbReference type="Proteomes" id="UP000219331"/>
    </source>
</evidence>
<dbReference type="EMBL" id="OBML01000005">
    <property type="protein sequence ID" value="SOC06239.1"/>
    <property type="molecule type" value="Genomic_DNA"/>
</dbReference>
<keyword evidence="1" id="KW-0500">Molybdenum</keyword>
<dbReference type="Gene3D" id="3.30.365.10">
    <property type="entry name" value="Aldehyde oxidase/xanthine dehydrogenase, molybdopterin binding domain"/>
    <property type="match status" value="4"/>
</dbReference>
<dbReference type="GO" id="GO:0016491">
    <property type="term" value="F:oxidoreductase activity"/>
    <property type="evidence" value="ECO:0007669"/>
    <property type="project" value="UniProtKB-KW"/>
</dbReference>
<protein>
    <submittedName>
        <fullName evidence="4">Xanthine dehydrogenase, molybdenum binding subunit apoprotein</fullName>
    </submittedName>
</protein>
<dbReference type="InterPro" id="IPR016208">
    <property type="entry name" value="Ald_Oxase/xanthine_DH-like"/>
</dbReference>
<dbReference type="RefSeq" id="WP_244297476.1">
    <property type="nucleotide sequence ID" value="NZ_OBML01000005.1"/>
</dbReference>